<dbReference type="InterPro" id="IPR027417">
    <property type="entry name" value="P-loop_NTPase"/>
</dbReference>
<dbReference type="RefSeq" id="WP_307556466.1">
    <property type="nucleotide sequence ID" value="NZ_JAUSQU010000001.1"/>
</dbReference>
<reference evidence="2 3" key="1">
    <citation type="submission" date="2023-07" db="EMBL/GenBank/DDBJ databases">
        <title>Sequencing the genomes of 1000 actinobacteria strains.</title>
        <authorList>
            <person name="Klenk H.-P."/>
        </authorList>
    </citation>
    <scope>NUCLEOTIDE SEQUENCE [LARGE SCALE GENOMIC DNA]</scope>
    <source>
        <strain evidence="2 3">DSM 46740</strain>
    </source>
</reference>
<dbReference type="SUPFAM" id="SSF52540">
    <property type="entry name" value="P-loop containing nucleoside triphosphate hydrolases"/>
    <property type="match status" value="1"/>
</dbReference>
<organism evidence="2 3">
    <name type="scientific">Streptosporangium lutulentum</name>
    <dbReference type="NCBI Taxonomy" id="1461250"/>
    <lineage>
        <taxon>Bacteria</taxon>
        <taxon>Bacillati</taxon>
        <taxon>Actinomycetota</taxon>
        <taxon>Actinomycetes</taxon>
        <taxon>Streptosporangiales</taxon>
        <taxon>Streptosporangiaceae</taxon>
        <taxon>Streptosporangium</taxon>
    </lineage>
</organism>
<keyword evidence="3" id="KW-1185">Reference proteome</keyword>
<proteinExistence type="predicted"/>
<feature type="region of interest" description="Disordered" evidence="1">
    <location>
        <begin position="400"/>
        <end position="433"/>
    </location>
</feature>
<gene>
    <name evidence="2" type="ORF">J2853_001781</name>
</gene>
<dbReference type="InterPro" id="IPR021228">
    <property type="entry name" value="BrxD"/>
</dbReference>
<name>A0ABT9Q833_9ACTN</name>
<comment type="caution">
    <text evidence="2">The sequence shown here is derived from an EMBL/GenBank/DDBJ whole genome shotgun (WGS) entry which is preliminary data.</text>
</comment>
<accession>A0ABT9Q833</accession>
<protein>
    <recommendedName>
        <fullName evidence="4">ATP-binding protein</fullName>
    </recommendedName>
</protein>
<evidence type="ECO:0000256" key="1">
    <source>
        <dbReference type="SAM" id="MobiDB-lite"/>
    </source>
</evidence>
<evidence type="ECO:0000313" key="2">
    <source>
        <dbReference type="EMBL" id="MDP9842570.1"/>
    </source>
</evidence>
<dbReference type="Proteomes" id="UP001225356">
    <property type="component" value="Unassembled WGS sequence"/>
</dbReference>
<evidence type="ECO:0008006" key="4">
    <source>
        <dbReference type="Google" id="ProtNLM"/>
    </source>
</evidence>
<evidence type="ECO:0000313" key="3">
    <source>
        <dbReference type="Proteomes" id="UP001225356"/>
    </source>
</evidence>
<dbReference type="EMBL" id="JAUSQU010000001">
    <property type="protein sequence ID" value="MDP9842570.1"/>
    <property type="molecule type" value="Genomic_DNA"/>
</dbReference>
<sequence>MSTTAIRPGEREALLRSLGAGVVPHGGQRHVLVGRAAEVEALVADVGRIAGGGSAARFVIGDFGVGKTFLLHLARSVALERRLVTVHADLNPDRRPHSGGGQVRGLYSELMRNLATRAKPDGGALTNVIERFVSTALTEAQQTGADPGQVIRARLAHLSETTGGRDLAEVVRAYWRGHDTGDEQLKSAAVRWMRAEFSTTTGARSELGVRTIIDDSTVHDHLKLMSGFVRLAGYDGLLVCLDEMDDLCEPASARARDSGSGQILRILDDTLQGGVPHLGFVFAGTPEFLHDHAVLRSRPAGDALTEDGRAGRSGPVLHLAAFTQEDLYVLLAKLRHVHAFGDPSRYLLDDEALPAFMHHCSGRIGETYFRTPRTTIKAFCDLLTVLEQSPGADWRQILPSVEPEQEANPGPAPVEDEESAPAPAWSVPTGTAG</sequence>
<dbReference type="Pfam" id="PF10923">
    <property type="entry name" value="BrxC_BrxD"/>
    <property type="match status" value="1"/>
</dbReference>